<feature type="transmembrane region" description="Helical" evidence="1">
    <location>
        <begin position="61"/>
        <end position="79"/>
    </location>
</feature>
<keyword evidence="1" id="KW-1133">Transmembrane helix</keyword>
<dbReference type="Pfam" id="PF10990">
    <property type="entry name" value="DUF2809"/>
    <property type="match status" value="1"/>
</dbReference>
<dbReference type="Proteomes" id="UP001348817">
    <property type="component" value="Chromosome"/>
</dbReference>
<dbReference type="InterPro" id="IPR021257">
    <property type="entry name" value="DUF2809"/>
</dbReference>
<sequence>MKLRIFYALATAFTIVLGLASRNPEIFLPPFIKEYSGDTLWAMMVYFGFGFIFPKKTNAQRFILALTFCVLIELSQLYQVDWLNTIRHTRLGGLVLGFGFLWSDLICYTAGIILAWTIDRLAIGKLTSKGLSAS</sequence>
<dbReference type="KEGG" id="fax:FUAX_10770"/>
<reference evidence="2 3" key="1">
    <citation type="submission" date="2021-12" db="EMBL/GenBank/DDBJ databases">
        <title>Genome sequencing of bacteria with rrn-lacking chromosome and rrn-plasmid.</title>
        <authorList>
            <person name="Anda M."/>
            <person name="Iwasaki W."/>
        </authorList>
    </citation>
    <scope>NUCLEOTIDE SEQUENCE [LARGE SCALE GENOMIC DNA]</scope>
    <source>
        <strain evidence="2 3">DSM 100852</strain>
    </source>
</reference>
<feature type="transmembrane region" description="Helical" evidence="1">
    <location>
        <begin position="91"/>
        <end position="116"/>
    </location>
</feature>
<evidence type="ECO:0000256" key="1">
    <source>
        <dbReference type="SAM" id="Phobius"/>
    </source>
</evidence>
<gene>
    <name evidence="2" type="ORF">FUAX_10770</name>
</gene>
<name>A0AAU9CHB9_9BACT</name>
<protein>
    <recommendedName>
        <fullName evidence="4">DUF2809 domain-containing protein</fullName>
    </recommendedName>
</protein>
<proteinExistence type="predicted"/>
<evidence type="ECO:0008006" key="4">
    <source>
        <dbReference type="Google" id="ProtNLM"/>
    </source>
</evidence>
<evidence type="ECO:0000313" key="3">
    <source>
        <dbReference type="Proteomes" id="UP001348817"/>
    </source>
</evidence>
<keyword evidence="3" id="KW-1185">Reference proteome</keyword>
<dbReference type="RefSeq" id="WP_338393891.1">
    <property type="nucleotide sequence ID" value="NZ_AP025314.1"/>
</dbReference>
<dbReference type="EMBL" id="AP025314">
    <property type="protein sequence ID" value="BDD08645.1"/>
    <property type="molecule type" value="Genomic_DNA"/>
</dbReference>
<organism evidence="2 3">
    <name type="scientific">Fulvitalea axinellae</name>
    <dbReference type="NCBI Taxonomy" id="1182444"/>
    <lineage>
        <taxon>Bacteria</taxon>
        <taxon>Pseudomonadati</taxon>
        <taxon>Bacteroidota</taxon>
        <taxon>Cytophagia</taxon>
        <taxon>Cytophagales</taxon>
        <taxon>Persicobacteraceae</taxon>
        <taxon>Fulvitalea</taxon>
    </lineage>
</organism>
<feature type="transmembrane region" description="Helical" evidence="1">
    <location>
        <begin position="38"/>
        <end position="54"/>
    </location>
</feature>
<dbReference type="AlphaFoldDB" id="A0AAU9CHB9"/>
<evidence type="ECO:0000313" key="2">
    <source>
        <dbReference type="EMBL" id="BDD08645.1"/>
    </source>
</evidence>
<keyword evidence="1" id="KW-0472">Membrane</keyword>
<keyword evidence="1" id="KW-0812">Transmembrane</keyword>
<accession>A0AAU9CHB9</accession>